<dbReference type="EMBL" id="CP003546">
    <property type="protein sequence ID" value="AFP84923.1"/>
    <property type="molecule type" value="Genomic_DNA"/>
</dbReference>
<dbReference type="HOGENOM" id="CLU_2809992_0_0_6"/>
<name>J3YS26_9ENTR</name>
<dbReference type="Proteomes" id="UP000003936">
    <property type="component" value="Chromosome"/>
</dbReference>
<dbReference type="KEGG" id="sect:A359_05310"/>
<accession>J3YS26</accession>
<keyword evidence="1" id="KW-1133">Transmembrane helix</keyword>
<protein>
    <submittedName>
        <fullName evidence="2">Uncharacterized protein</fullName>
    </submittedName>
</protein>
<gene>
    <name evidence="2" type="ORF">A359_05310</name>
</gene>
<evidence type="ECO:0000256" key="1">
    <source>
        <dbReference type="SAM" id="Phobius"/>
    </source>
</evidence>
<dbReference type="AlphaFoldDB" id="J3YS26"/>
<keyword evidence="1" id="KW-0472">Membrane</keyword>
<proteinExistence type="predicted"/>
<evidence type="ECO:0000313" key="2">
    <source>
        <dbReference type="EMBL" id="AFP84923.1"/>
    </source>
</evidence>
<feature type="transmembrane region" description="Helical" evidence="1">
    <location>
        <begin position="6"/>
        <end position="26"/>
    </location>
</feature>
<keyword evidence="3" id="KW-1185">Reference proteome</keyword>
<organism evidence="2 3">
    <name type="scientific">secondary endosymbiont of Ctenarytaina eucalypti</name>
    <dbReference type="NCBI Taxonomy" id="1199245"/>
    <lineage>
        <taxon>Bacteria</taxon>
        <taxon>Pseudomonadati</taxon>
        <taxon>Pseudomonadota</taxon>
        <taxon>Gammaproteobacteria</taxon>
        <taxon>Enterobacterales</taxon>
        <taxon>Enterobacteriaceae</taxon>
        <taxon>aphid secondary symbionts</taxon>
    </lineage>
</organism>
<evidence type="ECO:0000313" key="3">
    <source>
        <dbReference type="Proteomes" id="UP000003936"/>
    </source>
</evidence>
<sequence>MPPQMAIRLCYSFFNTITIFLPILLIKRFKLSNPQNSNRSLHCVLTFDSDHSLSLRAFLQKEDAEYV</sequence>
<keyword evidence="1" id="KW-0812">Transmembrane</keyword>
<reference evidence="2 3" key="1">
    <citation type="journal article" date="2012" name="Mol. Biol. Evol.">
        <title>Genome reduction and co-evolution between the primary and secondary bacterial symbionts of psyllids.</title>
        <authorList>
            <person name="Sloan D.B."/>
            <person name="Moran N.A."/>
        </authorList>
    </citation>
    <scope>NUCLEOTIDE SEQUENCE [LARGE SCALE GENOMIC DNA]</scope>
    <source>
        <strain evidence="2">Ceuc_S</strain>
    </source>
</reference>